<dbReference type="RefSeq" id="XP_018299555.1">
    <property type="nucleotide sequence ID" value="XM_018427876.1"/>
</dbReference>
<evidence type="ECO:0000313" key="2">
    <source>
        <dbReference type="EMBL" id="OAD81515.1"/>
    </source>
</evidence>
<name>A0A162NCP4_PHYB8</name>
<reference evidence="1" key="1">
    <citation type="submission" date="2015-06" db="EMBL/GenBank/DDBJ databases">
        <title>Expansion of signal transduction pathways in fungi by whole-genome duplication.</title>
        <authorList>
            <consortium name="DOE Joint Genome Institute"/>
            <person name="Corrochano L.M."/>
            <person name="Kuo A."/>
            <person name="Marcet-Houben M."/>
            <person name="Polaino S."/>
            <person name="Salamov A."/>
            <person name="Villalobos J.M."/>
            <person name="Alvarez M.I."/>
            <person name="Avalos J."/>
            <person name="Benito E.P."/>
            <person name="Benoit I."/>
            <person name="Burger G."/>
            <person name="Camino L.P."/>
            <person name="Canovas D."/>
            <person name="Cerda-Olmedo E."/>
            <person name="Cheng J.-F."/>
            <person name="Dominguez A."/>
            <person name="Elias M."/>
            <person name="Eslava A.P."/>
            <person name="Glaser F."/>
            <person name="Grimwood J."/>
            <person name="Gutierrez G."/>
            <person name="Heitman J."/>
            <person name="Henrissat B."/>
            <person name="Iturriaga E.A."/>
            <person name="Lang B.F."/>
            <person name="Lavin J.L."/>
            <person name="Lee S."/>
            <person name="Li W."/>
            <person name="Lindquist E."/>
            <person name="Lopez-Garcia S."/>
            <person name="Luque E.M."/>
            <person name="Marcos A.T."/>
            <person name="Martin J."/>
            <person name="Mccluskey K."/>
            <person name="Medina H.R."/>
            <person name="Miralles-Duran A."/>
            <person name="Miyazaki A."/>
            <person name="Munoz-Torres E."/>
            <person name="Oguiza J.A."/>
            <person name="Ohm R."/>
            <person name="Olmedo M."/>
            <person name="Orejas M."/>
            <person name="Ortiz-Castellanos L."/>
            <person name="Pisabarro A.G."/>
            <person name="Rodriguez-Romero J."/>
            <person name="Ruiz-Herrera J."/>
            <person name="Ruiz-Vazquez R."/>
            <person name="Sanz C."/>
            <person name="Schackwitz W."/>
            <person name="Schmutz J."/>
            <person name="Shahriari M."/>
            <person name="Shelest E."/>
            <person name="Silva-Franco F."/>
            <person name="Soanes D."/>
            <person name="Syed K."/>
            <person name="Tagua V.G."/>
            <person name="Talbot N.J."/>
            <person name="Thon M."/>
            <person name="De Vries R.P."/>
            <person name="Wiebenga A."/>
            <person name="Yadav J.S."/>
            <person name="Braun E.L."/>
            <person name="Baker S."/>
            <person name="Garre V."/>
            <person name="Horwitz B."/>
            <person name="Torres-Martinez S."/>
            <person name="Idnurm A."/>
            <person name="Herrera-Estrella A."/>
            <person name="Gabaldon T."/>
            <person name="Grigoriev I.V."/>
        </authorList>
    </citation>
    <scope>NUCLEOTIDE SEQUENCE [LARGE SCALE GENOMIC DNA]</scope>
    <source>
        <strain evidence="1">NRRL 1555</strain>
    </source>
</reference>
<dbReference type="OrthoDB" id="372722at2759"/>
<dbReference type="Proteomes" id="UP000077315">
    <property type="component" value="Unassembled WGS sequence"/>
</dbReference>
<evidence type="ECO:0000313" key="3">
    <source>
        <dbReference type="Proteomes" id="UP000077315"/>
    </source>
</evidence>
<proteinExistence type="predicted"/>
<dbReference type="RefSeq" id="XP_018291168.1">
    <property type="nucleotide sequence ID" value="XM_018428312.1"/>
</dbReference>
<dbReference type="GeneID" id="28988782"/>
<dbReference type="EMBL" id="KV440971">
    <property type="protein sequence ID" value="OAD81515.1"/>
    <property type="molecule type" value="Genomic_DNA"/>
</dbReference>
<accession>A0A162NCP4</accession>
<dbReference type="EMBL" id="KV440981">
    <property type="protein sequence ID" value="OAD73128.1"/>
    <property type="molecule type" value="Genomic_DNA"/>
</dbReference>
<evidence type="ECO:0000313" key="1">
    <source>
        <dbReference type="EMBL" id="OAD73128.1"/>
    </source>
</evidence>
<dbReference type="AlphaFoldDB" id="A0A162NCP4"/>
<gene>
    <name evidence="2" type="ORF">PHYBLDRAFT_105006</name>
    <name evidence="1" type="ORF">PHYBLDRAFT_112838</name>
</gene>
<reference evidence="3" key="2">
    <citation type="submission" date="2015-06" db="EMBL/GenBank/DDBJ databases">
        <title>Expansion of signal transduction pathways in fungi by whole-genome duplication.</title>
        <authorList>
            <consortium name="DOE Joint Genome Institute"/>
            <person name="Corrochano L.M."/>
            <person name="Kuo A."/>
            <person name="Marcet-Houben M."/>
            <person name="Polaino S."/>
            <person name="Salamov A."/>
            <person name="Villalobos J.M."/>
            <person name="Alvarez M.I."/>
            <person name="Avalos J."/>
            <person name="Benito E.P."/>
            <person name="Benoit I."/>
            <person name="Burger G."/>
            <person name="Camino L.P."/>
            <person name="Canovas D."/>
            <person name="Cerda-Olmedo E."/>
            <person name="Cheng J.-F."/>
            <person name="Dominguez A."/>
            <person name="Elias M."/>
            <person name="Eslava A.P."/>
            <person name="Glaser F."/>
            <person name="Grimwood J."/>
            <person name="Gutierrez G."/>
            <person name="Heitman J."/>
            <person name="Henrissat B."/>
            <person name="Iturriaga E.A."/>
            <person name="Lang B.F."/>
            <person name="Lavin J.L."/>
            <person name="Lee S."/>
            <person name="Li W."/>
            <person name="Lindquist E."/>
            <person name="Lopez-Garcia S."/>
            <person name="Luque E.M."/>
            <person name="Marcos A.T."/>
            <person name="Martin J."/>
            <person name="McCluskey K."/>
            <person name="Medina H.R."/>
            <person name="Miralles-Duran A."/>
            <person name="Miyazaki A."/>
            <person name="Munoz-Torres E."/>
            <person name="Oguiza J.A."/>
            <person name="Ohm R."/>
            <person name="Olmedo M."/>
            <person name="Orejas M."/>
            <person name="Ortiz-Castellanos L."/>
            <person name="Pisabarro A.G."/>
            <person name="Rodriguez-Romero J."/>
            <person name="Ruiz-Herrera J."/>
            <person name="Ruiz-Vazquez R."/>
            <person name="Sanz C."/>
            <person name="Schackwitz W."/>
            <person name="Schmutz J."/>
            <person name="Shahriari M."/>
            <person name="Shelest E."/>
            <person name="Silva-Franco F."/>
            <person name="Soanes D."/>
            <person name="Syed K."/>
            <person name="Tagua V.G."/>
            <person name="Talbot N.J."/>
            <person name="Thon M."/>
            <person name="De vries R.P."/>
            <person name="Wiebenga A."/>
            <person name="Yadav J.S."/>
            <person name="Braun E.L."/>
            <person name="Baker S."/>
            <person name="Garre V."/>
            <person name="Horwitz B."/>
            <person name="Torres-Martinez S."/>
            <person name="Idnurm A."/>
            <person name="Herrera-Estrella A."/>
            <person name="Gabaldon T."/>
            <person name="Grigoriev I.V."/>
        </authorList>
    </citation>
    <scope>NUCLEOTIDE SEQUENCE [LARGE SCALE GENOMIC DNA]</scope>
    <source>
        <strain evidence="3">NRRL 1555(-)</strain>
    </source>
</reference>
<dbReference type="VEuPathDB" id="FungiDB:PHYBLDRAFT_112838"/>
<organism evidence="1 3">
    <name type="scientific">Phycomyces blakesleeanus (strain ATCC 8743b / DSM 1359 / FGSC 10004 / NBRC 33097 / NRRL 1555)</name>
    <dbReference type="NCBI Taxonomy" id="763407"/>
    <lineage>
        <taxon>Eukaryota</taxon>
        <taxon>Fungi</taxon>
        <taxon>Fungi incertae sedis</taxon>
        <taxon>Mucoromycota</taxon>
        <taxon>Mucoromycotina</taxon>
        <taxon>Mucoromycetes</taxon>
        <taxon>Mucorales</taxon>
        <taxon>Phycomycetaceae</taxon>
        <taxon>Phycomyces</taxon>
    </lineage>
</organism>
<dbReference type="VEuPathDB" id="FungiDB:PHYBLDRAFT_105006"/>
<sequence length="148" mass="17132">MVNLSDLFARRNQCLIVESVLHSIVVPTSHLQLKSNQLNSNQIKSNQIKSNQIKSNQIKSNQIKSNQIKSNQIKSNQIKSKLKEHCIGTWLWIEATLRIGPRLSITISCKILFTYILAKRMKYFLKKNGLDWAGLDYHGLDYLIFYLI</sequence>
<protein>
    <submittedName>
        <fullName evidence="1">Uncharacterized protein</fullName>
    </submittedName>
</protein>
<keyword evidence="3" id="KW-1185">Reference proteome</keyword>
<dbReference type="GeneID" id="28989218"/>